<dbReference type="EMBL" id="OZ034825">
    <property type="protein sequence ID" value="CAL1680685.1"/>
    <property type="molecule type" value="Genomic_DNA"/>
</dbReference>
<organism evidence="3 4">
    <name type="scientific">Lasius platythorax</name>
    <dbReference type="NCBI Taxonomy" id="488582"/>
    <lineage>
        <taxon>Eukaryota</taxon>
        <taxon>Metazoa</taxon>
        <taxon>Ecdysozoa</taxon>
        <taxon>Arthropoda</taxon>
        <taxon>Hexapoda</taxon>
        <taxon>Insecta</taxon>
        <taxon>Pterygota</taxon>
        <taxon>Neoptera</taxon>
        <taxon>Endopterygota</taxon>
        <taxon>Hymenoptera</taxon>
        <taxon>Apocrita</taxon>
        <taxon>Aculeata</taxon>
        <taxon>Formicoidea</taxon>
        <taxon>Formicidae</taxon>
        <taxon>Formicinae</taxon>
        <taxon>Lasius</taxon>
        <taxon>Lasius</taxon>
    </lineage>
</organism>
<evidence type="ECO:0000256" key="2">
    <source>
        <dbReference type="SAM" id="Phobius"/>
    </source>
</evidence>
<keyword evidence="2" id="KW-0472">Membrane</keyword>
<feature type="region of interest" description="Disordered" evidence="1">
    <location>
        <begin position="1"/>
        <end position="24"/>
    </location>
</feature>
<evidence type="ECO:0000313" key="4">
    <source>
        <dbReference type="Proteomes" id="UP001497644"/>
    </source>
</evidence>
<keyword evidence="4" id="KW-1185">Reference proteome</keyword>
<evidence type="ECO:0000256" key="1">
    <source>
        <dbReference type="SAM" id="MobiDB-lite"/>
    </source>
</evidence>
<reference evidence="3" key="1">
    <citation type="submission" date="2024-04" db="EMBL/GenBank/DDBJ databases">
        <authorList>
            <consortium name="Molecular Ecology Group"/>
        </authorList>
    </citation>
    <scope>NUCLEOTIDE SEQUENCE</scope>
</reference>
<feature type="transmembrane region" description="Helical" evidence="2">
    <location>
        <begin position="202"/>
        <end position="226"/>
    </location>
</feature>
<name>A0AAV2NLT0_9HYME</name>
<gene>
    <name evidence="3" type="ORF">LPLAT_LOCUS6663</name>
</gene>
<keyword evidence="2" id="KW-0812">Transmembrane</keyword>
<keyword evidence="2" id="KW-1133">Transmembrane helix</keyword>
<dbReference type="Proteomes" id="UP001497644">
    <property type="component" value="Chromosome 2"/>
</dbReference>
<dbReference type="AlphaFoldDB" id="A0AAV2NLT0"/>
<proteinExistence type="predicted"/>
<sequence>MSRDAGKDFSASPETEQLLSDTCGDASETYVRLQRWSTDKSYIQDDASSLRSTSQDKSVGLNRNVQIGETSNNPGAVITLSVNDNGDNDNPPPYAAIPPPYSAIALSNHAGWPYGLFSFGNTHSMDGTTCRVQIPLTPFQASLTPTTGFHSQGTNSQHVLLPMPITPERFFKLDCRRSSFVSTSYADNEIAEKINNKKSRRYGAILVAAAVIIFLMVLSLMVRFVMERSWWRR</sequence>
<evidence type="ECO:0000313" key="3">
    <source>
        <dbReference type="EMBL" id="CAL1680685.1"/>
    </source>
</evidence>
<protein>
    <submittedName>
        <fullName evidence="3">Uncharacterized protein</fullName>
    </submittedName>
</protein>
<accession>A0AAV2NLT0</accession>